<proteinExistence type="predicted"/>
<keyword evidence="2" id="KW-1185">Reference proteome</keyword>
<organism evidence="1">
    <name type="scientific">Blastocystis hominis</name>
    <dbReference type="NCBI Taxonomy" id="12968"/>
    <lineage>
        <taxon>Eukaryota</taxon>
        <taxon>Sar</taxon>
        <taxon>Stramenopiles</taxon>
        <taxon>Bigyra</taxon>
        <taxon>Opalozoa</taxon>
        <taxon>Opalinata</taxon>
        <taxon>Blastocystidae</taxon>
        <taxon>Blastocystis</taxon>
    </lineage>
</organism>
<evidence type="ECO:0000313" key="2">
    <source>
        <dbReference type="Proteomes" id="UP000008312"/>
    </source>
</evidence>
<evidence type="ECO:0000313" key="1">
    <source>
        <dbReference type="EMBL" id="CBK20568.2"/>
    </source>
</evidence>
<accession>D8LYB3</accession>
<dbReference type="AlphaFoldDB" id="D8LYB3"/>
<reference evidence="1" key="1">
    <citation type="submission" date="2010-02" db="EMBL/GenBank/DDBJ databases">
        <title>Sequencing and annotation of the Blastocystis hominis genome.</title>
        <authorList>
            <person name="Wincker P."/>
        </authorList>
    </citation>
    <scope>NUCLEOTIDE SEQUENCE</scope>
    <source>
        <strain evidence="1">Singapore isolate B</strain>
    </source>
</reference>
<gene>
    <name evidence="1" type="ORF">GSBLH_T00000876001</name>
</gene>
<dbReference type="Proteomes" id="UP000008312">
    <property type="component" value="Unassembled WGS sequence"/>
</dbReference>
<protein>
    <submittedName>
        <fullName evidence="1">Uncharacterized protein</fullName>
    </submittedName>
</protein>
<dbReference type="GeneID" id="24918164"/>
<dbReference type="EMBL" id="FN668639">
    <property type="protein sequence ID" value="CBK20568.2"/>
    <property type="molecule type" value="Genomic_DNA"/>
</dbReference>
<sequence length="54" mass="5900">MFSRIVRISKSPSSRLVVKGVRNLSSKSNKKVSPVQKNTSNAQKVSIGFELPAL</sequence>
<dbReference type="RefSeq" id="XP_012894616.1">
    <property type="nucleotide sequence ID" value="XM_013039162.1"/>
</dbReference>
<dbReference type="InParanoid" id="D8LYB3"/>
<name>D8LYB3_BLAHO</name>